<reference evidence="2 3" key="1">
    <citation type="journal article" date="2011" name="PLoS ONE">
        <title>The entomopathogenic bacterial endosymbionts xenorhabdus and photorhabdus: convergent lifestyles from divergent genomes.</title>
        <authorList>
            <person name="Chaston J.M."/>
            <person name="Suen G."/>
            <person name="Tucker S.L."/>
            <person name="Andersen A.W."/>
            <person name="Bhasin A."/>
            <person name="Bode E."/>
            <person name="Bode H.B."/>
            <person name="Brachmann A.O."/>
            <person name="Cowles C.E."/>
            <person name="Cowles K.N."/>
            <person name="Darby C."/>
            <person name="de Leon L."/>
            <person name="Drace K."/>
            <person name="Du Z."/>
            <person name="Givaudan A."/>
            <person name="Herbert Tran E.E."/>
            <person name="Jewell K.A."/>
            <person name="Knack J.J."/>
            <person name="Krasomil-Osterfeld K.C."/>
            <person name="Kukor R."/>
            <person name="Lanois A."/>
            <person name="Latreille P."/>
            <person name="Leimgruber N.K."/>
            <person name="Lipke C.M."/>
            <person name="Liu R."/>
            <person name="Lu X."/>
            <person name="Martens E.C."/>
            <person name="Marri P.R."/>
            <person name="Medigue C."/>
            <person name="Menard M.L."/>
            <person name="Miller N.M."/>
            <person name="Morales-Soto N."/>
            <person name="Norton S."/>
            <person name="Ogier J.C."/>
            <person name="Orchard S.S."/>
            <person name="Park D."/>
            <person name="Park Y."/>
            <person name="Qurollo B.A."/>
            <person name="Sugar D.R."/>
            <person name="Richards G.R."/>
            <person name="Rouy Z."/>
            <person name="Slominski B."/>
            <person name="Slominski K."/>
            <person name="Snyder H."/>
            <person name="Tjaden B.C."/>
            <person name="van der Hoeven R."/>
            <person name="Welch R.D."/>
            <person name="Wheeler C."/>
            <person name="Xiang B."/>
            <person name="Barbazuk B."/>
            <person name="Gaudriault S."/>
            <person name="Goodner B."/>
            <person name="Slater S.C."/>
            <person name="Forst S."/>
            <person name="Goldman B.S."/>
            <person name="Goodrich-Blair H."/>
        </authorList>
    </citation>
    <scope>NUCLEOTIDE SEQUENCE [LARGE SCALE GENOMIC DNA]</scope>
    <source>
        <strain evidence="3">ATCC 19061 / DSM 3370 / CCUG 14189 / LMG 1036 / NCIMB 9965 / AN6</strain>
    </source>
</reference>
<dbReference type="EMBL" id="FN667742">
    <property type="protein sequence ID" value="CBJ89191.1"/>
    <property type="molecule type" value="Genomic_DNA"/>
</dbReference>
<dbReference type="InterPro" id="IPR029044">
    <property type="entry name" value="Nucleotide-diphossugar_trans"/>
</dbReference>
<dbReference type="RefSeq" id="WP_013183669.1">
    <property type="nucleotide sequence ID" value="NC_014228.1"/>
</dbReference>
<evidence type="ECO:0000259" key="1">
    <source>
        <dbReference type="Pfam" id="PF00535"/>
    </source>
</evidence>
<dbReference type="STRING" id="406817.XNC1_1120"/>
<dbReference type="CDD" id="cd00761">
    <property type="entry name" value="Glyco_tranf_GTA_type"/>
    <property type="match status" value="1"/>
</dbReference>
<sequence length="278" mass="32570">MNPILSIIVTTHNFEDFITPCLISIKECIKTEYRNDIEVILIDDKSNDKNSSIMIAYKNSEKKFRYFRTEFGNIGKVRNFAIKNSRGQYITFIDGDDTLPTFNIYKVIDFMMLNKADILISKINDVNQDSDYIKKSTFSTPLKLTKHKSIQDFLIHKKFQAHLCSKFFNKDLFNNLSIPEISCYEDALVFPDILIKSNNIFITNSVFYNYIKRSDSLSNKITHYKADIMADVILYMNDKFDDKYHNLITTHAVEHLLKNKNILSNDNILKLEKNNKRH</sequence>
<organism evidence="2 3">
    <name type="scientific">Xenorhabdus nematophila (strain ATCC 19061 / DSM 3370 / CCUG 14189 / LMG 1036 / NCIMB 9965 / AN6)</name>
    <dbReference type="NCBI Taxonomy" id="406817"/>
    <lineage>
        <taxon>Bacteria</taxon>
        <taxon>Pseudomonadati</taxon>
        <taxon>Pseudomonadota</taxon>
        <taxon>Gammaproteobacteria</taxon>
        <taxon>Enterobacterales</taxon>
        <taxon>Morganellaceae</taxon>
        <taxon>Xenorhabdus</taxon>
    </lineage>
</organism>
<dbReference type="Proteomes" id="UP000008075">
    <property type="component" value="Chromosome"/>
</dbReference>
<dbReference type="GeneID" id="24904432"/>
<gene>
    <name evidence="2" type="ordered locus">XNC1_1120</name>
</gene>
<dbReference type="KEGG" id="xne:XNC1_1120"/>
<evidence type="ECO:0000313" key="2">
    <source>
        <dbReference type="EMBL" id="CBJ89191.1"/>
    </source>
</evidence>
<evidence type="ECO:0000313" key="3">
    <source>
        <dbReference type="Proteomes" id="UP000008075"/>
    </source>
</evidence>
<dbReference type="eggNOG" id="COG1215">
    <property type="taxonomic scope" value="Bacteria"/>
</dbReference>
<protein>
    <recommendedName>
        <fullName evidence="1">Glycosyltransferase 2-like domain-containing protein</fullName>
    </recommendedName>
</protein>
<dbReference type="InterPro" id="IPR001173">
    <property type="entry name" value="Glyco_trans_2-like"/>
</dbReference>
<dbReference type="GO" id="GO:0016758">
    <property type="term" value="F:hexosyltransferase activity"/>
    <property type="evidence" value="ECO:0007669"/>
    <property type="project" value="UniProtKB-ARBA"/>
</dbReference>
<dbReference type="PANTHER" id="PTHR22916:SF3">
    <property type="entry name" value="UDP-GLCNAC:BETAGAL BETA-1,3-N-ACETYLGLUCOSAMINYLTRANSFERASE-LIKE PROTEIN 1"/>
    <property type="match status" value="1"/>
</dbReference>
<dbReference type="CAZy" id="GT2">
    <property type="family name" value="Glycosyltransferase Family 2"/>
</dbReference>
<accession>D3V8Z3</accession>
<dbReference type="Gene3D" id="3.90.550.10">
    <property type="entry name" value="Spore Coat Polysaccharide Biosynthesis Protein SpsA, Chain A"/>
    <property type="match status" value="1"/>
</dbReference>
<proteinExistence type="predicted"/>
<name>D3V8Z3_XENNA</name>
<dbReference type="AlphaFoldDB" id="D3V8Z3"/>
<dbReference type="SUPFAM" id="SSF53448">
    <property type="entry name" value="Nucleotide-diphospho-sugar transferases"/>
    <property type="match status" value="1"/>
</dbReference>
<dbReference type="Pfam" id="PF00535">
    <property type="entry name" value="Glycos_transf_2"/>
    <property type="match status" value="1"/>
</dbReference>
<keyword evidence="3" id="KW-1185">Reference proteome</keyword>
<feature type="domain" description="Glycosyltransferase 2-like" evidence="1">
    <location>
        <begin position="6"/>
        <end position="173"/>
    </location>
</feature>
<dbReference type="PANTHER" id="PTHR22916">
    <property type="entry name" value="GLYCOSYLTRANSFERASE"/>
    <property type="match status" value="1"/>
</dbReference>
<dbReference type="HOGENOM" id="CLU_025996_25_1_6"/>